<feature type="transmembrane region" description="Helical" evidence="12">
    <location>
        <begin position="82"/>
        <end position="100"/>
    </location>
</feature>
<dbReference type="Pfam" id="PF00702">
    <property type="entry name" value="Hydrolase"/>
    <property type="match status" value="1"/>
</dbReference>
<dbReference type="Gene3D" id="3.40.50.1000">
    <property type="entry name" value="HAD superfamily/HAD-like"/>
    <property type="match status" value="1"/>
</dbReference>
<dbReference type="SUPFAM" id="SSF56784">
    <property type="entry name" value="HAD-like"/>
    <property type="match status" value="1"/>
</dbReference>
<feature type="transmembrane region" description="Helical" evidence="12">
    <location>
        <begin position="782"/>
        <end position="804"/>
    </location>
</feature>
<evidence type="ECO:0000313" key="15">
    <source>
        <dbReference type="Proteomes" id="UP001478817"/>
    </source>
</evidence>
<dbReference type="InterPro" id="IPR018303">
    <property type="entry name" value="ATPase_P-typ_P_site"/>
</dbReference>
<feature type="domain" description="Cation-transporting P-type ATPase N-terminal" evidence="13">
    <location>
        <begin position="2"/>
        <end position="76"/>
    </location>
</feature>
<comment type="subcellular location">
    <subcellularLocation>
        <location evidence="1">Cell membrane</location>
        <topology evidence="1">Multi-pass membrane protein</topology>
    </subcellularLocation>
</comment>
<keyword evidence="4" id="KW-0547">Nucleotide-binding</keyword>
<evidence type="ECO:0000256" key="2">
    <source>
        <dbReference type="ARBA" id="ARBA00022692"/>
    </source>
</evidence>
<keyword evidence="9 12" id="KW-0472">Membrane</keyword>
<dbReference type="InterPro" id="IPR006068">
    <property type="entry name" value="ATPase_P-typ_cation-transptr_C"/>
</dbReference>
<evidence type="ECO:0000259" key="13">
    <source>
        <dbReference type="SMART" id="SM00831"/>
    </source>
</evidence>
<feature type="transmembrane region" description="Helical" evidence="12">
    <location>
        <begin position="272"/>
        <end position="299"/>
    </location>
</feature>
<evidence type="ECO:0000256" key="3">
    <source>
        <dbReference type="ARBA" id="ARBA00022723"/>
    </source>
</evidence>
<evidence type="ECO:0000256" key="4">
    <source>
        <dbReference type="ARBA" id="ARBA00022741"/>
    </source>
</evidence>
<dbReference type="Proteomes" id="UP001478817">
    <property type="component" value="Unassembled WGS sequence"/>
</dbReference>
<dbReference type="InterPro" id="IPR023298">
    <property type="entry name" value="ATPase_P-typ_TM_dom_sf"/>
</dbReference>
<proteinExistence type="predicted"/>
<dbReference type="Pfam" id="PF00122">
    <property type="entry name" value="E1-E2_ATPase"/>
    <property type="match status" value="1"/>
</dbReference>
<dbReference type="RefSeq" id="WP_349183215.1">
    <property type="nucleotide sequence ID" value="NZ_JBBNGS010000023.1"/>
</dbReference>
<accession>A0ABV1II08</accession>
<feature type="transmembrane region" description="Helical" evidence="12">
    <location>
        <begin position="677"/>
        <end position="696"/>
    </location>
</feature>
<keyword evidence="15" id="KW-1185">Reference proteome</keyword>
<dbReference type="SFLD" id="SFLDS00003">
    <property type="entry name" value="Haloacid_Dehalogenase"/>
    <property type="match status" value="1"/>
</dbReference>
<gene>
    <name evidence="14" type="ORF">AAAT05_09290</name>
</gene>
<dbReference type="Pfam" id="PF00689">
    <property type="entry name" value="Cation_ATPase_C"/>
    <property type="match status" value="1"/>
</dbReference>
<dbReference type="NCBIfam" id="TIGR01494">
    <property type="entry name" value="ATPase_P-type"/>
    <property type="match status" value="2"/>
</dbReference>
<keyword evidence="2 12" id="KW-0812">Transmembrane</keyword>
<feature type="transmembrane region" description="Helical" evidence="12">
    <location>
        <begin position="744"/>
        <end position="770"/>
    </location>
</feature>
<evidence type="ECO:0000256" key="7">
    <source>
        <dbReference type="ARBA" id="ARBA00022967"/>
    </source>
</evidence>
<evidence type="ECO:0000256" key="6">
    <source>
        <dbReference type="ARBA" id="ARBA00022842"/>
    </source>
</evidence>
<evidence type="ECO:0000256" key="5">
    <source>
        <dbReference type="ARBA" id="ARBA00022840"/>
    </source>
</evidence>
<evidence type="ECO:0000256" key="11">
    <source>
        <dbReference type="SAM" id="MobiDB-lite"/>
    </source>
</evidence>
<feature type="region of interest" description="Disordered" evidence="11">
    <location>
        <begin position="169"/>
        <end position="188"/>
    </location>
</feature>
<evidence type="ECO:0000256" key="12">
    <source>
        <dbReference type="SAM" id="Phobius"/>
    </source>
</evidence>
<feature type="transmembrane region" description="Helical" evidence="12">
    <location>
        <begin position="702"/>
        <end position="724"/>
    </location>
</feature>
<dbReference type="SUPFAM" id="SSF81665">
    <property type="entry name" value="Calcium ATPase, transmembrane domain M"/>
    <property type="match status" value="1"/>
</dbReference>
<keyword evidence="6" id="KW-0460">Magnesium</keyword>
<dbReference type="PANTHER" id="PTHR24093">
    <property type="entry name" value="CATION TRANSPORTING ATPASE"/>
    <property type="match status" value="1"/>
</dbReference>
<dbReference type="SFLD" id="SFLDG00002">
    <property type="entry name" value="C1.7:_P-type_atpase_like"/>
    <property type="match status" value="1"/>
</dbReference>
<dbReference type="PRINTS" id="PR00119">
    <property type="entry name" value="CATATPASE"/>
</dbReference>
<dbReference type="InterPro" id="IPR059000">
    <property type="entry name" value="ATPase_P-type_domA"/>
</dbReference>
<reference evidence="14 15" key="1">
    <citation type="submission" date="2024-04" db="EMBL/GenBank/DDBJ databases">
        <title>Human intestinal bacterial collection.</title>
        <authorList>
            <person name="Pauvert C."/>
            <person name="Hitch T.C.A."/>
            <person name="Clavel T."/>
        </authorList>
    </citation>
    <scope>NUCLEOTIDE SEQUENCE [LARGE SCALE GENOMIC DNA]</scope>
    <source>
        <strain evidence="14 15">CLA-AA-H197</strain>
    </source>
</reference>
<evidence type="ECO:0000313" key="14">
    <source>
        <dbReference type="EMBL" id="MEQ2638530.1"/>
    </source>
</evidence>
<dbReference type="Gene3D" id="1.20.1110.10">
    <property type="entry name" value="Calcium-transporting ATPase, transmembrane domain"/>
    <property type="match status" value="1"/>
</dbReference>
<keyword evidence="7" id="KW-1278">Translocase</keyword>
<dbReference type="EMBL" id="JBBNGS010000023">
    <property type="protein sequence ID" value="MEQ2638530.1"/>
    <property type="molecule type" value="Genomic_DNA"/>
</dbReference>
<dbReference type="Gene3D" id="2.70.150.10">
    <property type="entry name" value="Calcium-transporting ATPase, cytoplasmic transduction domain A"/>
    <property type="match status" value="1"/>
</dbReference>
<comment type="catalytic activity">
    <reaction evidence="10">
        <text>ATP + H2O = ADP + phosphate + H(+)</text>
        <dbReference type="Rhea" id="RHEA:13065"/>
        <dbReference type="ChEBI" id="CHEBI:15377"/>
        <dbReference type="ChEBI" id="CHEBI:15378"/>
        <dbReference type="ChEBI" id="CHEBI:30616"/>
        <dbReference type="ChEBI" id="CHEBI:43474"/>
        <dbReference type="ChEBI" id="CHEBI:456216"/>
    </reaction>
</comment>
<keyword evidence="3" id="KW-0479">Metal-binding</keyword>
<dbReference type="SUPFAM" id="SSF81660">
    <property type="entry name" value="Metal cation-transporting ATPase, ATP-binding domain N"/>
    <property type="match status" value="1"/>
</dbReference>
<name>A0ABV1II08_9ACTN</name>
<dbReference type="InterPro" id="IPR008250">
    <property type="entry name" value="ATPase_P-typ_transduc_dom_A_sf"/>
</dbReference>
<evidence type="ECO:0000256" key="1">
    <source>
        <dbReference type="ARBA" id="ARBA00004651"/>
    </source>
</evidence>
<keyword evidence="8 12" id="KW-1133">Transmembrane helix</keyword>
<feature type="transmembrane region" description="Helical" evidence="12">
    <location>
        <begin position="824"/>
        <end position="848"/>
    </location>
</feature>
<dbReference type="InterPro" id="IPR036412">
    <property type="entry name" value="HAD-like_sf"/>
</dbReference>
<dbReference type="InterPro" id="IPR044492">
    <property type="entry name" value="P_typ_ATPase_HD_dom"/>
</dbReference>
<dbReference type="InterPro" id="IPR023299">
    <property type="entry name" value="ATPase_P-typ_cyto_dom_N"/>
</dbReference>
<evidence type="ECO:0000256" key="9">
    <source>
        <dbReference type="ARBA" id="ARBA00023136"/>
    </source>
</evidence>
<evidence type="ECO:0000256" key="8">
    <source>
        <dbReference type="ARBA" id="ARBA00022989"/>
    </source>
</evidence>
<sequence>MKHWNTPIEHLIHEQGTSSRTGLSSAEVASRLAAHGANAYQQAKGESVAAQVLRQFRDVSNVILLVAAALSLALAVREGAGYLEPVVILVIICLNVVLAVTQERGAERALEALANLNSPTCLVLRDGARVEVDTADVVPGDILLLKTGDLVAADARLIEATGLAVDESSLTGESEAAEKDASATPEDDAALGDRTSMVFSGCLVTAGNATAVVTATGMGTEMGRIAGYLNDAQKMQTPLQLRLVRVVRAISAVAMVAAAILLATGLQQGEEFWAMILAAVSLAVAAVPETLQLIVTLTLTQGVHNMVQKHALVRKLPAVETLGSVSVICSDKTGTLTQNRMTIRRMWAASPGLPVSVPVAVDGAVEGVAELDLLNKLALASNATVEPDGEGGTRVVGDATETAIMRLLMEGGQTREELERERPRVGEVPFSSARKMMTSVHALPQGGYLVLTKGALDRLPFSPAPAEELRRRQEVHDGFAADALRVIALGSRVVDELPASGDLEELERDLTFEGIIGLIDPPRPEVAAAIETARRAGIRTVMITGDHAATAAAIARQIGILGEKGAVVTGKQLAAMTDEELVANVRGYSVYARVSPEDKIRIVEAWQEQGEVVSMTGDGVNDAPALKAADVGVAMGAAGTEVAKAAADMVLTDDNFATIVEAVREGRNVFSNIKRTVYFLVSCNLSEIVVMLGAQLAGWGTALTPVMLLLTNVLGDGIPGLRLAQDTSDERIMRRKPIGRNESFFSPLVVRATLQQTVAFSAVGLLAFWLGRFVELPGAVTAGFGVGQTMCFFVMAVTSVLHVFTVRSRGSVFRRTVRDNMPLVWSAAAMVVVFSVLVLVEPLGAVFGMSALGLVRWAVACALAVVPTLVAELFKLWENRHETRLFSRRLVHHQAGGQE</sequence>
<dbReference type="SMART" id="SM00831">
    <property type="entry name" value="Cation_ATPase_N"/>
    <property type="match status" value="1"/>
</dbReference>
<evidence type="ECO:0000256" key="10">
    <source>
        <dbReference type="ARBA" id="ARBA00049360"/>
    </source>
</evidence>
<comment type="caution">
    <text evidence="14">The sequence shown here is derived from an EMBL/GenBank/DDBJ whole genome shotgun (WGS) entry which is preliminary data.</text>
</comment>
<organism evidence="14 15">
    <name type="scientific">Paratractidigestivibacter faecalis</name>
    <dbReference type="NCBI Taxonomy" id="2292441"/>
    <lineage>
        <taxon>Bacteria</taxon>
        <taxon>Bacillati</taxon>
        <taxon>Actinomycetota</taxon>
        <taxon>Coriobacteriia</taxon>
        <taxon>Coriobacteriales</taxon>
        <taxon>Atopobiaceae</taxon>
        <taxon>Paratractidigestivibacter</taxon>
    </lineage>
</organism>
<dbReference type="Gene3D" id="3.40.1110.10">
    <property type="entry name" value="Calcium-transporting ATPase, cytoplasmic domain N"/>
    <property type="match status" value="1"/>
</dbReference>
<dbReference type="PANTHER" id="PTHR24093:SF506">
    <property type="entry name" value="CATION-TRANSPORTING ATPASE PMA1"/>
    <property type="match status" value="1"/>
</dbReference>
<feature type="transmembrane region" description="Helical" evidence="12">
    <location>
        <begin position="59"/>
        <end position="76"/>
    </location>
</feature>
<dbReference type="InterPro" id="IPR023214">
    <property type="entry name" value="HAD_sf"/>
</dbReference>
<dbReference type="PROSITE" id="PS00154">
    <property type="entry name" value="ATPASE_E1_E2"/>
    <property type="match status" value="1"/>
</dbReference>
<dbReference type="PRINTS" id="PR00120">
    <property type="entry name" value="HATPASE"/>
</dbReference>
<dbReference type="SFLD" id="SFLDF00027">
    <property type="entry name" value="p-type_atpase"/>
    <property type="match status" value="1"/>
</dbReference>
<keyword evidence="5" id="KW-0067">ATP-binding</keyword>
<feature type="transmembrane region" description="Helical" evidence="12">
    <location>
        <begin position="243"/>
        <end position="266"/>
    </location>
</feature>
<dbReference type="InterPro" id="IPR001757">
    <property type="entry name" value="P_typ_ATPase"/>
</dbReference>
<dbReference type="Pfam" id="PF00690">
    <property type="entry name" value="Cation_ATPase_N"/>
    <property type="match status" value="1"/>
</dbReference>
<dbReference type="SUPFAM" id="SSF81653">
    <property type="entry name" value="Calcium ATPase, transduction domain A"/>
    <property type="match status" value="1"/>
</dbReference>
<dbReference type="InterPro" id="IPR004014">
    <property type="entry name" value="ATPase_P-typ_cation-transptr_N"/>
</dbReference>
<protein>
    <submittedName>
        <fullName evidence="14">Cation-translocating P-type ATPase</fullName>
    </submittedName>
</protein>
<feature type="transmembrane region" description="Helical" evidence="12">
    <location>
        <begin position="854"/>
        <end position="874"/>
    </location>
</feature>